<comment type="caution">
    <text evidence="1">The sequence shown here is derived from an EMBL/GenBank/DDBJ whole genome shotgun (WGS) entry which is preliminary data.</text>
</comment>
<name>A0A133PC03_LACGS</name>
<dbReference type="OrthoDB" id="2303391at2"/>
<dbReference type="Proteomes" id="UP000460112">
    <property type="component" value="Unassembled WGS sequence"/>
</dbReference>
<evidence type="ECO:0000313" key="1">
    <source>
        <dbReference type="EMBL" id="KAB1950725.1"/>
    </source>
</evidence>
<reference evidence="1 2" key="1">
    <citation type="submission" date="2019-09" db="EMBL/GenBank/DDBJ databases">
        <title>Investigation of probiotic properties of different lactic acid bacteria.</title>
        <authorList>
            <person name="Jaomanjaka F."/>
            <person name="Blanc P."/>
        </authorList>
    </citation>
    <scope>NUCLEOTIDE SEQUENCE [LARGE SCALE GENOMIC DNA]</scope>
    <source>
        <strain evidence="1 2">BIO6369</strain>
    </source>
</reference>
<gene>
    <name evidence="1" type="ORF">F8244_07120</name>
</gene>
<dbReference type="STRING" id="324831.LGAS_0092"/>
<evidence type="ECO:0000313" key="2">
    <source>
        <dbReference type="Proteomes" id="UP000460112"/>
    </source>
</evidence>
<accession>A0A133PC03</accession>
<protein>
    <submittedName>
        <fullName evidence="1">Uncharacterized protein</fullName>
    </submittedName>
</protein>
<dbReference type="AlphaFoldDB" id="A0A133PC03"/>
<dbReference type="EMBL" id="WBOA01000002">
    <property type="protein sequence ID" value="KAB1950725.1"/>
    <property type="molecule type" value="Genomic_DNA"/>
</dbReference>
<organism evidence="1 2">
    <name type="scientific">Lactobacillus gasseri</name>
    <dbReference type="NCBI Taxonomy" id="1596"/>
    <lineage>
        <taxon>Bacteria</taxon>
        <taxon>Bacillati</taxon>
        <taxon>Bacillota</taxon>
        <taxon>Bacilli</taxon>
        <taxon>Lactobacillales</taxon>
        <taxon>Lactobacillaceae</taxon>
        <taxon>Lactobacillus</taxon>
    </lineage>
</organism>
<sequence>MLREKVVFVIIEVRILTLINIFRRKDMSLLYIAFDILLIGYIFYSWYWQANIDYKARFRSSSVIWALIFLLIGFYLDYFTDPTLLMNVFIATFLLMSIIDGVSGLAKKRLVVSGYFKRTVKYSDIAHVTLITVPNPKKPTVMAIFQTNNRQAYYLRFSQQISDVIANIRKYLGSNVGIEVQSMM</sequence>
<dbReference type="OMA" id="YACYSWY"/>
<proteinExistence type="predicted"/>
<dbReference type="eggNOG" id="ENOG50303JM">
    <property type="taxonomic scope" value="Bacteria"/>
</dbReference>